<dbReference type="InterPro" id="IPR036390">
    <property type="entry name" value="WH_DNA-bd_sf"/>
</dbReference>
<dbReference type="InterPro" id="IPR039422">
    <property type="entry name" value="MarR/SlyA-like"/>
</dbReference>
<dbReference type="SMART" id="SM00347">
    <property type="entry name" value="HTH_MARR"/>
    <property type="match status" value="1"/>
</dbReference>
<feature type="domain" description="HTH marR-type" evidence="4">
    <location>
        <begin position="58"/>
        <end position="188"/>
    </location>
</feature>
<evidence type="ECO:0000313" key="5">
    <source>
        <dbReference type="EMBL" id="BDZ46205.1"/>
    </source>
</evidence>
<gene>
    <name evidence="5" type="ORF">GCM10025866_21140</name>
</gene>
<keyword evidence="1" id="KW-0805">Transcription regulation</keyword>
<proteinExistence type="predicted"/>
<dbReference type="Gene3D" id="1.10.10.10">
    <property type="entry name" value="Winged helix-like DNA-binding domain superfamily/Winged helix DNA-binding domain"/>
    <property type="match status" value="1"/>
</dbReference>
<dbReference type="Pfam" id="PF12802">
    <property type="entry name" value="MarR_2"/>
    <property type="match status" value="1"/>
</dbReference>
<dbReference type="Proteomes" id="UP001321498">
    <property type="component" value="Chromosome"/>
</dbReference>
<dbReference type="RefSeq" id="WP_286276306.1">
    <property type="nucleotide sequence ID" value="NZ_AP027731.1"/>
</dbReference>
<protein>
    <recommendedName>
        <fullName evidence="4">HTH marR-type domain-containing protein</fullName>
    </recommendedName>
</protein>
<keyword evidence="2" id="KW-0238">DNA-binding</keyword>
<evidence type="ECO:0000313" key="6">
    <source>
        <dbReference type="Proteomes" id="UP001321498"/>
    </source>
</evidence>
<name>A0ABN6XRC8_9MICO</name>
<dbReference type="EMBL" id="AP027731">
    <property type="protein sequence ID" value="BDZ46205.1"/>
    <property type="molecule type" value="Genomic_DNA"/>
</dbReference>
<dbReference type="PANTHER" id="PTHR33164:SF95">
    <property type="entry name" value="TRANSCRIPTIONAL REGULATOR"/>
    <property type="match status" value="1"/>
</dbReference>
<dbReference type="SUPFAM" id="SSF46785">
    <property type="entry name" value="Winged helix' DNA-binding domain"/>
    <property type="match status" value="1"/>
</dbReference>
<dbReference type="PROSITE" id="PS50995">
    <property type="entry name" value="HTH_MARR_2"/>
    <property type="match status" value="1"/>
</dbReference>
<accession>A0ABN6XRC8</accession>
<sequence>MALAVITEQVRGVQAELLEPVPADARDELVGLLARIAYPDGDPVPPPPADGVPVLGCGEALTHLLRRAERRSQRIWARVVGRDVTAAQYAVFCAIGDERLDQRTIAGLASIDTSNAGDVVARLAERGLVSIERPESDRRRTLVGLTPAAFALLADLTPKAELVHQELRSPLPAGEADRLHDLMHLLAYRR</sequence>
<dbReference type="InterPro" id="IPR036388">
    <property type="entry name" value="WH-like_DNA-bd_sf"/>
</dbReference>
<organism evidence="5 6">
    <name type="scientific">Naasia aerilata</name>
    <dbReference type="NCBI Taxonomy" id="1162966"/>
    <lineage>
        <taxon>Bacteria</taxon>
        <taxon>Bacillati</taxon>
        <taxon>Actinomycetota</taxon>
        <taxon>Actinomycetes</taxon>
        <taxon>Micrococcales</taxon>
        <taxon>Microbacteriaceae</taxon>
        <taxon>Naasia</taxon>
    </lineage>
</organism>
<keyword evidence="6" id="KW-1185">Reference proteome</keyword>
<dbReference type="PROSITE" id="PS01117">
    <property type="entry name" value="HTH_MARR_1"/>
    <property type="match status" value="1"/>
</dbReference>
<dbReference type="InterPro" id="IPR000835">
    <property type="entry name" value="HTH_MarR-typ"/>
</dbReference>
<keyword evidence="3" id="KW-0804">Transcription</keyword>
<evidence type="ECO:0000256" key="2">
    <source>
        <dbReference type="ARBA" id="ARBA00023125"/>
    </source>
</evidence>
<evidence type="ECO:0000256" key="1">
    <source>
        <dbReference type="ARBA" id="ARBA00023015"/>
    </source>
</evidence>
<evidence type="ECO:0000256" key="3">
    <source>
        <dbReference type="ARBA" id="ARBA00023163"/>
    </source>
</evidence>
<dbReference type="InterPro" id="IPR023187">
    <property type="entry name" value="Tscrpt_reg_MarR-type_CS"/>
</dbReference>
<reference evidence="6" key="1">
    <citation type="journal article" date="2019" name="Int. J. Syst. Evol. Microbiol.">
        <title>The Global Catalogue of Microorganisms (GCM) 10K type strain sequencing project: providing services to taxonomists for standard genome sequencing and annotation.</title>
        <authorList>
            <consortium name="The Broad Institute Genomics Platform"/>
            <consortium name="The Broad Institute Genome Sequencing Center for Infectious Disease"/>
            <person name="Wu L."/>
            <person name="Ma J."/>
        </authorList>
    </citation>
    <scope>NUCLEOTIDE SEQUENCE [LARGE SCALE GENOMIC DNA]</scope>
    <source>
        <strain evidence="6">NBRC 108725</strain>
    </source>
</reference>
<evidence type="ECO:0000259" key="4">
    <source>
        <dbReference type="PROSITE" id="PS50995"/>
    </source>
</evidence>
<dbReference type="PANTHER" id="PTHR33164">
    <property type="entry name" value="TRANSCRIPTIONAL REGULATOR, MARR FAMILY"/>
    <property type="match status" value="1"/>
</dbReference>